<accession>A0A3G1B793</accession>
<dbReference type="Gene3D" id="1.10.10.10">
    <property type="entry name" value="Winged helix-like DNA-binding domain superfamily/Winged helix DNA-binding domain"/>
    <property type="match status" value="1"/>
</dbReference>
<feature type="domain" description="ArnR1-like winged helix-turn-helix" evidence="1">
    <location>
        <begin position="5"/>
        <end position="77"/>
    </location>
</feature>
<proteinExistence type="predicted"/>
<name>A0A3G1B793_9ARCH</name>
<dbReference type="Proteomes" id="UP000266745">
    <property type="component" value="Chromosome"/>
</dbReference>
<dbReference type="InterPro" id="IPR036388">
    <property type="entry name" value="WH-like_DNA-bd_sf"/>
</dbReference>
<dbReference type="Pfam" id="PF14947">
    <property type="entry name" value="HTH_45"/>
    <property type="match status" value="1"/>
</dbReference>
<evidence type="ECO:0000313" key="3">
    <source>
        <dbReference type="Proteomes" id="UP000266745"/>
    </source>
</evidence>
<evidence type="ECO:0000313" key="2">
    <source>
        <dbReference type="EMBL" id="AJZ75965.2"/>
    </source>
</evidence>
<dbReference type="KEGG" id="tah:SU86_005855"/>
<sequence length="95" mass="11404">MLKMRRPEIAIYSDIIDAILKHGTKSQTKIQTSANLEYERMLRLIKKMQRLDFLDEKLHVTERGKSFRKDFEPARKITAEIFAKYWPKPSKENHR</sequence>
<gene>
    <name evidence="2" type="ORF">SU86_005855</name>
</gene>
<evidence type="ECO:0000259" key="1">
    <source>
        <dbReference type="Pfam" id="PF14947"/>
    </source>
</evidence>
<reference evidence="2 3" key="1">
    <citation type="journal article" date="2016" name="Sci. Rep.">
        <title>A novel ammonia-oxidizing archaeon from wastewater treatment plant: Its enrichment, physiological and genomic characteristics.</title>
        <authorList>
            <person name="Li Y."/>
            <person name="Ding K."/>
            <person name="Wen X."/>
            <person name="Zhang B."/>
            <person name="Shen B."/>
            <person name="Yang Y."/>
        </authorList>
    </citation>
    <scope>NUCLEOTIDE SEQUENCE [LARGE SCALE GENOMIC DNA]</scope>
    <source>
        <strain evidence="2 3">SAT1</strain>
    </source>
</reference>
<keyword evidence="3" id="KW-1185">Reference proteome</keyword>
<dbReference type="AlphaFoldDB" id="A0A3G1B793"/>
<organism evidence="2 3">
    <name type="scientific">Candidatus Nitrosotenuis cloacae</name>
    <dbReference type="NCBI Taxonomy" id="1603555"/>
    <lineage>
        <taxon>Archaea</taxon>
        <taxon>Nitrososphaerota</taxon>
        <taxon>Candidatus Nitrosotenuis</taxon>
    </lineage>
</organism>
<dbReference type="InterPro" id="IPR038723">
    <property type="entry name" value="ArnR1-like_HTH"/>
</dbReference>
<dbReference type="EMBL" id="CP011097">
    <property type="protein sequence ID" value="AJZ75965.2"/>
    <property type="molecule type" value="Genomic_DNA"/>
</dbReference>
<protein>
    <recommendedName>
        <fullName evidence="1">ArnR1-like winged helix-turn-helix domain-containing protein</fullName>
    </recommendedName>
</protein>